<evidence type="ECO:0000256" key="6">
    <source>
        <dbReference type="RuleBase" id="RU004005"/>
    </source>
</evidence>
<dbReference type="AlphaFoldDB" id="L5L3Q2"/>
<keyword evidence="2 6" id="KW-0689">Ribosomal protein</keyword>
<name>L5L3Q2_PTEAL</name>
<evidence type="ECO:0000256" key="4">
    <source>
        <dbReference type="ARBA" id="ARBA00035207"/>
    </source>
</evidence>
<dbReference type="GO" id="GO:0022625">
    <property type="term" value="C:cytosolic large ribosomal subunit"/>
    <property type="evidence" value="ECO:0007669"/>
    <property type="project" value="TreeGrafter"/>
</dbReference>
<dbReference type="Proteomes" id="UP000010552">
    <property type="component" value="Unassembled WGS sequence"/>
</dbReference>
<dbReference type="SUPFAM" id="SSF54843">
    <property type="entry name" value="Ribosomal protein L22"/>
    <property type="match status" value="1"/>
</dbReference>
<dbReference type="Pfam" id="PF00237">
    <property type="entry name" value="Ribosomal_L22"/>
    <property type="match status" value="1"/>
</dbReference>
<dbReference type="EMBL" id="KB030402">
    <property type="protein sequence ID" value="ELK17678.1"/>
    <property type="molecule type" value="Genomic_DNA"/>
</dbReference>
<reference evidence="8" key="1">
    <citation type="journal article" date="2013" name="Science">
        <title>Comparative analysis of bat genomes provides insight into the evolution of flight and immunity.</title>
        <authorList>
            <person name="Zhang G."/>
            <person name="Cowled C."/>
            <person name="Shi Z."/>
            <person name="Huang Z."/>
            <person name="Bishop-Lilly K.A."/>
            <person name="Fang X."/>
            <person name="Wynne J.W."/>
            <person name="Xiong Z."/>
            <person name="Baker M.L."/>
            <person name="Zhao W."/>
            <person name="Tachedjian M."/>
            <person name="Zhu Y."/>
            <person name="Zhou P."/>
            <person name="Jiang X."/>
            <person name="Ng J."/>
            <person name="Yang L."/>
            <person name="Wu L."/>
            <person name="Xiao J."/>
            <person name="Feng Y."/>
            <person name="Chen Y."/>
            <person name="Sun X."/>
            <person name="Zhang Y."/>
            <person name="Marsh G.A."/>
            <person name="Crameri G."/>
            <person name="Broder C.C."/>
            <person name="Frey K.G."/>
            <person name="Wang L.F."/>
            <person name="Wang J."/>
        </authorList>
    </citation>
    <scope>NUCLEOTIDE SEQUENCE [LARGE SCALE GENOMIC DNA]</scope>
</reference>
<evidence type="ECO:0000313" key="8">
    <source>
        <dbReference type="Proteomes" id="UP000010552"/>
    </source>
</evidence>
<keyword evidence="3 6" id="KW-0687">Ribonucleoprotein</keyword>
<organism evidence="7 8">
    <name type="scientific">Pteropus alecto</name>
    <name type="common">Black flying fox</name>
    <dbReference type="NCBI Taxonomy" id="9402"/>
    <lineage>
        <taxon>Eukaryota</taxon>
        <taxon>Metazoa</taxon>
        <taxon>Chordata</taxon>
        <taxon>Craniata</taxon>
        <taxon>Vertebrata</taxon>
        <taxon>Euteleostomi</taxon>
        <taxon>Mammalia</taxon>
        <taxon>Eutheria</taxon>
        <taxon>Laurasiatheria</taxon>
        <taxon>Chiroptera</taxon>
        <taxon>Yinpterochiroptera</taxon>
        <taxon>Pteropodoidea</taxon>
        <taxon>Pteropodidae</taxon>
        <taxon>Pteropodinae</taxon>
        <taxon>Pteropus</taxon>
    </lineage>
</organism>
<evidence type="ECO:0000313" key="7">
    <source>
        <dbReference type="EMBL" id="ELK17678.1"/>
    </source>
</evidence>
<dbReference type="Gene3D" id="3.90.470.10">
    <property type="entry name" value="Ribosomal protein L22/L17"/>
    <property type="match status" value="1"/>
</dbReference>
<dbReference type="InterPro" id="IPR005721">
    <property type="entry name" value="Ribosomal_uL22_euk/arc"/>
</dbReference>
<sequence length="127" mass="13911">MGITHGCNHDGVGRCAQDNQGAGHRVSAKKGAEFLLHVLKNAKSNAELEGLDGDSLVIGHIQMNKAPEMRVQNLQARGWINPCMSSPCHREMVLTGKEQTVLKPEEVVQKKKMSQKKLKTQKLTAGE</sequence>
<comment type="similarity">
    <text evidence="1 6">Belongs to the universal ribosomal protein uL22 family.</text>
</comment>
<dbReference type="PANTHER" id="PTHR11593:SF11">
    <property type="entry name" value="LARGE RIBOSOMAL SUBUNIT PROTEIN UL22"/>
    <property type="match status" value="1"/>
</dbReference>
<dbReference type="InParanoid" id="L5L3Q2"/>
<proteinExistence type="inferred from homology"/>
<dbReference type="InterPro" id="IPR001063">
    <property type="entry name" value="Ribosomal_uL22"/>
</dbReference>
<evidence type="ECO:0000256" key="3">
    <source>
        <dbReference type="ARBA" id="ARBA00023274"/>
    </source>
</evidence>
<keyword evidence="8" id="KW-1185">Reference proteome</keyword>
<dbReference type="GO" id="GO:0003735">
    <property type="term" value="F:structural constituent of ribosome"/>
    <property type="evidence" value="ECO:0007669"/>
    <property type="project" value="InterPro"/>
</dbReference>
<protein>
    <recommendedName>
        <fullName evidence="4">Large ribosomal subunit protein uL22</fullName>
    </recommendedName>
    <alternativeName>
        <fullName evidence="5">60S ribosomal protein L17</fullName>
    </alternativeName>
</protein>
<evidence type="ECO:0000256" key="5">
    <source>
        <dbReference type="ARBA" id="ARBA00035325"/>
    </source>
</evidence>
<dbReference type="STRING" id="9402.L5L3Q2"/>
<dbReference type="PANTHER" id="PTHR11593">
    <property type="entry name" value="60S RIBOSOMAL PROTEIN L17"/>
    <property type="match status" value="1"/>
</dbReference>
<evidence type="ECO:0000256" key="1">
    <source>
        <dbReference type="ARBA" id="ARBA00009451"/>
    </source>
</evidence>
<gene>
    <name evidence="7" type="ORF">PAL_GLEAN10009426</name>
</gene>
<evidence type="ECO:0000256" key="2">
    <source>
        <dbReference type="ARBA" id="ARBA00022980"/>
    </source>
</evidence>
<dbReference type="GO" id="GO:0002181">
    <property type="term" value="P:cytoplasmic translation"/>
    <property type="evidence" value="ECO:0007669"/>
    <property type="project" value="TreeGrafter"/>
</dbReference>
<accession>L5L3Q2</accession>
<dbReference type="InterPro" id="IPR036394">
    <property type="entry name" value="Ribosomal_uL22_sf"/>
</dbReference>